<reference evidence="2 4" key="2">
    <citation type="submission" date="2019-08" db="EMBL/GenBank/DDBJ databases">
        <title>Rapid identification of Enteric Bacteria from Whole Genome Sequences (WGS) using Average Nucleotide Identity (ANI).</title>
        <authorList>
            <person name="Lane C."/>
        </authorList>
    </citation>
    <scope>NUCLEOTIDE SEQUENCE [LARGE SCALE GENOMIC DNA]</scope>
    <source>
        <strain evidence="2 4">2010D-8464</strain>
    </source>
</reference>
<evidence type="ECO:0000313" key="1">
    <source>
        <dbReference type="EMBL" id="QBL14132.1"/>
    </source>
</evidence>
<evidence type="ECO:0000313" key="3">
    <source>
        <dbReference type="Proteomes" id="UP000293421"/>
    </source>
</evidence>
<dbReference type="GeneID" id="66286838"/>
<organism evidence="1 3">
    <name type="scientific">Campylobacter volucris</name>
    <dbReference type="NCBI Taxonomy" id="1031542"/>
    <lineage>
        <taxon>Bacteria</taxon>
        <taxon>Pseudomonadati</taxon>
        <taxon>Campylobacterota</taxon>
        <taxon>Epsilonproteobacteria</taxon>
        <taxon>Campylobacterales</taxon>
        <taxon>Campylobacteraceae</taxon>
        <taxon>Campylobacter</taxon>
    </lineage>
</organism>
<dbReference type="Pfam" id="PF04402">
    <property type="entry name" value="SIMPL"/>
    <property type="match status" value="1"/>
</dbReference>
<dbReference type="Proteomes" id="UP000321325">
    <property type="component" value="Unassembled WGS sequence"/>
</dbReference>
<name>A0AAF1D1N3_9BACT</name>
<dbReference type="Proteomes" id="UP000293421">
    <property type="component" value="Chromosome"/>
</dbReference>
<evidence type="ECO:0000313" key="2">
    <source>
        <dbReference type="EMBL" id="TXK66476.1"/>
    </source>
</evidence>
<accession>A0AAF1D1N3</accession>
<dbReference type="Gene3D" id="3.30.70.2970">
    <property type="entry name" value="Protein of unknown function (DUF541), domain 2"/>
    <property type="match status" value="1"/>
</dbReference>
<evidence type="ECO:0000313" key="4">
    <source>
        <dbReference type="Proteomes" id="UP000321325"/>
    </source>
</evidence>
<reference evidence="1 3" key="1">
    <citation type="submission" date="2019-02" db="EMBL/GenBank/DDBJ databases">
        <title>Use of ANI for Rapid Identification of Enteric Bacteria.</title>
        <authorList>
            <person name="Pruckler J."/>
            <person name="Lane C."/>
            <person name="Aubert R."/>
        </authorList>
    </citation>
    <scope>NUCLEOTIDE SEQUENCE [LARGE SCALE GENOMIC DNA]</scope>
    <source>
        <strain evidence="1 3">2014D-0083</strain>
    </source>
</reference>
<keyword evidence="4" id="KW-1185">Reference proteome</keyword>
<gene>
    <name evidence="1" type="ORF">A9460_07350</name>
    <name evidence="2" type="ORF">FVD15_07220</name>
</gene>
<dbReference type="Gene3D" id="3.30.110.170">
    <property type="entry name" value="Protein of unknown function (DUF541), domain 1"/>
    <property type="match status" value="1"/>
</dbReference>
<dbReference type="InterPro" id="IPR007497">
    <property type="entry name" value="SIMPL/DUF541"/>
</dbReference>
<proteinExistence type="predicted"/>
<dbReference type="EMBL" id="VRMB01000038">
    <property type="protein sequence ID" value="TXK66476.1"/>
    <property type="molecule type" value="Genomic_DNA"/>
</dbReference>
<dbReference type="EMBL" id="CP037746">
    <property type="protein sequence ID" value="QBL14132.1"/>
    <property type="molecule type" value="Genomic_DNA"/>
</dbReference>
<sequence>MKSFFKGLGLGLLCLVLFILGVVFNTEFLGLKNQNFNTLQFTRDIKVYDEIVPNIYRANLTFSSSNELSQKSSINQENKTLIANTFKELSARIAKENFCKGGSYNLEPNYTYNQEEKKINGYNLYSNFTCSISKEKIKDYEILSKDLENIVANNPLIILQNQALQASFDEKTLDENKEKLYDLALKKAYEKNDYYSKTLSKICSIKNINFDTNQARLMSADVAYDNLVLPIMQNEKQELKAKVIFECK</sequence>
<dbReference type="AlphaFoldDB" id="A0AAF1D1N3"/>
<protein>
    <submittedName>
        <fullName evidence="1">DUF541 domain-containing protein</fullName>
    </submittedName>
</protein>
<dbReference type="RefSeq" id="WP_039664980.1">
    <property type="nucleotide sequence ID" value="NZ_CP037746.1"/>
</dbReference>